<dbReference type="AlphaFoldDB" id="X1EQX8"/>
<name>X1EQX8_9ZZZZ</name>
<proteinExistence type="predicted"/>
<evidence type="ECO:0000313" key="1">
    <source>
        <dbReference type="EMBL" id="GAH35801.1"/>
    </source>
</evidence>
<dbReference type="EMBL" id="BARU01014700">
    <property type="protein sequence ID" value="GAH35801.1"/>
    <property type="molecule type" value="Genomic_DNA"/>
</dbReference>
<reference evidence="1" key="1">
    <citation type="journal article" date="2014" name="Front. Microbiol.">
        <title>High frequency of phylogenetically diverse reductive dehalogenase-homologous genes in deep subseafloor sedimentary metagenomes.</title>
        <authorList>
            <person name="Kawai M."/>
            <person name="Futagami T."/>
            <person name="Toyoda A."/>
            <person name="Takaki Y."/>
            <person name="Nishi S."/>
            <person name="Hori S."/>
            <person name="Arai W."/>
            <person name="Tsubouchi T."/>
            <person name="Morono Y."/>
            <person name="Uchiyama I."/>
            <person name="Ito T."/>
            <person name="Fujiyama A."/>
            <person name="Inagaki F."/>
            <person name="Takami H."/>
        </authorList>
    </citation>
    <scope>NUCLEOTIDE SEQUENCE</scope>
    <source>
        <strain evidence="1">Expedition CK06-06</strain>
    </source>
</reference>
<gene>
    <name evidence="1" type="ORF">S03H2_25782</name>
</gene>
<feature type="non-terminal residue" evidence="1">
    <location>
        <position position="1"/>
    </location>
</feature>
<protein>
    <submittedName>
        <fullName evidence="1">Uncharacterized protein</fullName>
    </submittedName>
</protein>
<feature type="non-terminal residue" evidence="1">
    <location>
        <position position="141"/>
    </location>
</feature>
<sequence>SFHGYPLVIRSGGLLNALGPEVGKKTVHPKTGQVTIHCPGFNNKNKYDRQTPCDQDFLRKTARVTEADKLVGWFNTQMPRLVERQGLFDPEGIFIGDASYIFVPDNENYENSDVLLFDEHNHPVEKEKLTPSQLRRCRYRR</sequence>
<accession>X1EQX8</accession>
<comment type="caution">
    <text evidence="1">The sequence shown here is derived from an EMBL/GenBank/DDBJ whole genome shotgun (WGS) entry which is preliminary data.</text>
</comment>
<organism evidence="1">
    <name type="scientific">marine sediment metagenome</name>
    <dbReference type="NCBI Taxonomy" id="412755"/>
    <lineage>
        <taxon>unclassified sequences</taxon>
        <taxon>metagenomes</taxon>
        <taxon>ecological metagenomes</taxon>
    </lineage>
</organism>